<dbReference type="GO" id="GO:0030246">
    <property type="term" value="F:carbohydrate binding"/>
    <property type="evidence" value="ECO:0007669"/>
    <property type="project" value="UniProtKB-KW"/>
</dbReference>
<gene>
    <name evidence="1" type="ORF">F8M41_000092</name>
</gene>
<dbReference type="Pfam" id="PF13385">
    <property type="entry name" value="Laminin_G_3"/>
    <property type="match status" value="1"/>
</dbReference>
<dbReference type="SUPFAM" id="SSF49899">
    <property type="entry name" value="Concanavalin A-like lectins/glucanases"/>
    <property type="match status" value="1"/>
</dbReference>
<dbReference type="Proteomes" id="UP000439903">
    <property type="component" value="Unassembled WGS sequence"/>
</dbReference>
<keyword evidence="2" id="KW-1185">Reference proteome</keyword>
<proteinExistence type="predicted"/>
<dbReference type="Gene3D" id="2.60.120.200">
    <property type="match status" value="1"/>
</dbReference>
<dbReference type="AlphaFoldDB" id="A0A8H4B5Z0"/>
<protein>
    <submittedName>
        <fullName evidence="1">Concanavalin A-like lectin/glucanase</fullName>
    </submittedName>
</protein>
<accession>A0A8H4B5Z0</accession>
<sequence length="231" mass="27362">MHDSKWISIFHKGEDAKNARTPALWLSPNDSKPHPYCSLKHNWAHYISAGNNLELNKWYHITYTLSEPQKRMEFYVNGELIGYTNVKDIIFNEFPLKIGHSDKYADFQGQMSNFRYYNIRLSADEIFKDYILYHNNELDRNRVKIRTKEIGPNDYIEIFSEPTYFPTNKKTIQHNELPSVTNELSVTFQLNLEKHDSNWITIFLKVKTSSMLVTQRFGCHQMTQNHTLIIH</sequence>
<dbReference type="OrthoDB" id="2429753at2759"/>
<evidence type="ECO:0000313" key="2">
    <source>
        <dbReference type="Proteomes" id="UP000439903"/>
    </source>
</evidence>
<dbReference type="InterPro" id="IPR013320">
    <property type="entry name" value="ConA-like_dom_sf"/>
</dbReference>
<reference evidence="1 2" key="1">
    <citation type="journal article" date="2019" name="Environ. Microbiol.">
        <title>At the nexus of three kingdoms: the genome of the mycorrhizal fungus Gigaspora margarita provides insights into plant, endobacterial and fungal interactions.</title>
        <authorList>
            <person name="Venice F."/>
            <person name="Ghignone S."/>
            <person name="Salvioli di Fossalunga A."/>
            <person name="Amselem J."/>
            <person name="Novero M."/>
            <person name="Xianan X."/>
            <person name="Sedzielewska Toro K."/>
            <person name="Morin E."/>
            <person name="Lipzen A."/>
            <person name="Grigoriev I.V."/>
            <person name="Henrissat B."/>
            <person name="Martin F.M."/>
            <person name="Bonfante P."/>
        </authorList>
    </citation>
    <scope>NUCLEOTIDE SEQUENCE [LARGE SCALE GENOMIC DNA]</scope>
    <source>
        <strain evidence="1 2">BEG34</strain>
    </source>
</reference>
<evidence type="ECO:0000313" key="1">
    <source>
        <dbReference type="EMBL" id="KAF0562324.1"/>
    </source>
</evidence>
<name>A0A8H4B5Z0_GIGMA</name>
<organism evidence="1 2">
    <name type="scientific">Gigaspora margarita</name>
    <dbReference type="NCBI Taxonomy" id="4874"/>
    <lineage>
        <taxon>Eukaryota</taxon>
        <taxon>Fungi</taxon>
        <taxon>Fungi incertae sedis</taxon>
        <taxon>Mucoromycota</taxon>
        <taxon>Glomeromycotina</taxon>
        <taxon>Glomeromycetes</taxon>
        <taxon>Diversisporales</taxon>
        <taxon>Gigasporaceae</taxon>
        <taxon>Gigaspora</taxon>
    </lineage>
</organism>
<keyword evidence="1" id="KW-0430">Lectin</keyword>
<dbReference type="EMBL" id="WTPW01000002">
    <property type="protein sequence ID" value="KAF0562324.1"/>
    <property type="molecule type" value="Genomic_DNA"/>
</dbReference>
<comment type="caution">
    <text evidence="1">The sequence shown here is derived from an EMBL/GenBank/DDBJ whole genome shotgun (WGS) entry which is preliminary data.</text>
</comment>